<reference evidence="3" key="1">
    <citation type="journal article" date="2017" name="Proc. Natl. Acad. Sci. U.S.A.">
        <title>Simulation of Deepwater Horizon oil plume reveals substrate specialization within a complex community of hydrocarbon-degraders.</title>
        <authorList>
            <person name="Hu P."/>
            <person name="Dubinsky E.A."/>
            <person name="Probst A.J."/>
            <person name="Wang J."/>
            <person name="Sieber C.M.K."/>
            <person name="Tom L.M."/>
            <person name="Gardinali P."/>
            <person name="Banfield J.F."/>
            <person name="Atlas R.M."/>
            <person name="Andersen G.L."/>
        </authorList>
    </citation>
    <scope>NUCLEOTIDE SEQUENCE [LARGE SCALE GENOMIC DNA]</scope>
</reference>
<evidence type="ECO:0000313" key="3">
    <source>
        <dbReference type="Proteomes" id="UP000196531"/>
    </source>
</evidence>
<dbReference type="InterPro" id="IPR029039">
    <property type="entry name" value="Flavoprotein-like_sf"/>
</dbReference>
<dbReference type="GO" id="GO:0010181">
    <property type="term" value="F:FMN binding"/>
    <property type="evidence" value="ECO:0007669"/>
    <property type="project" value="TreeGrafter"/>
</dbReference>
<evidence type="ECO:0000259" key="1">
    <source>
        <dbReference type="Pfam" id="PF03358"/>
    </source>
</evidence>
<dbReference type="EMBL" id="MAAO01000006">
    <property type="protein sequence ID" value="OUR96728.1"/>
    <property type="molecule type" value="Genomic_DNA"/>
</dbReference>
<dbReference type="InterPro" id="IPR005025">
    <property type="entry name" value="FMN_Rdtase-like_dom"/>
</dbReference>
<dbReference type="Gene3D" id="3.40.50.360">
    <property type="match status" value="1"/>
</dbReference>
<proteinExistence type="predicted"/>
<accession>A0A1Y5F748</accession>
<dbReference type="Proteomes" id="UP000196531">
    <property type="component" value="Unassembled WGS sequence"/>
</dbReference>
<gene>
    <name evidence="2" type="ORF">A9Q84_10325</name>
</gene>
<dbReference type="GO" id="GO:0016491">
    <property type="term" value="F:oxidoreductase activity"/>
    <property type="evidence" value="ECO:0007669"/>
    <property type="project" value="InterPro"/>
</dbReference>
<dbReference type="AlphaFoldDB" id="A0A1Y5F748"/>
<organism evidence="2 3">
    <name type="scientific">Halobacteriovorax marinus</name>
    <dbReference type="NCBI Taxonomy" id="97084"/>
    <lineage>
        <taxon>Bacteria</taxon>
        <taxon>Pseudomonadati</taxon>
        <taxon>Bdellovibrionota</taxon>
        <taxon>Bacteriovoracia</taxon>
        <taxon>Bacteriovoracales</taxon>
        <taxon>Halobacteriovoraceae</taxon>
        <taxon>Halobacteriovorax</taxon>
    </lineage>
</organism>
<feature type="domain" description="NADPH-dependent FMN reductase-like" evidence="1">
    <location>
        <begin position="4"/>
        <end position="142"/>
    </location>
</feature>
<dbReference type="PANTHER" id="PTHR30543:SF21">
    <property type="entry name" value="NAD(P)H-DEPENDENT FMN REDUCTASE LOT6"/>
    <property type="match status" value="1"/>
</dbReference>
<dbReference type="Pfam" id="PF03358">
    <property type="entry name" value="FMN_red"/>
    <property type="match status" value="1"/>
</dbReference>
<evidence type="ECO:0000313" key="2">
    <source>
        <dbReference type="EMBL" id="OUR96728.1"/>
    </source>
</evidence>
<dbReference type="InterPro" id="IPR050712">
    <property type="entry name" value="NAD(P)H-dep_reductase"/>
</dbReference>
<name>A0A1Y5F748_9BACT</name>
<sequence length="170" mass="18441">MKPNILIVAASDGNNFKLAESILEISKEFEANFEVIKLSDFDLPLYSSKEEKNGTPKDAVTISDKFIANQGFIFLAPEYNGSVPPALNNAIAWISRSGNENWRDAFNAKPIALGTHSGGGGQYVLSAMEAQFSFIGCNIIGRKLLTNYSKELNADSAKSVLSMLVKMASL</sequence>
<dbReference type="SUPFAM" id="SSF52218">
    <property type="entry name" value="Flavoproteins"/>
    <property type="match status" value="1"/>
</dbReference>
<comment type="caution">
    <text evidence="2">The sequence shown here is derived from an EMBL/GenBank/DDBJ whole genome shotgun (WGS) entry which is preliminary data.</text>
</comment>
<protein>
    <recommendedName>
        <fullName evidence="1">NADPH-dependent FMN reductase-like domain-containing protein</fullName>
    </recommendedName>
</protein>
<dbReference type="PANTHER" id="PTHR30543">
    <property type="entry name" value="CHROMATE REDUCTASE"/>
    <property type="match status" value="1"/>
</dbReference>
<dbReference type="GO" id="GO:0005829">
    <property type="term" value="C:cytosol"/>
    <property type="evidence" value="ECO:0007669"/>
    <property type="project" value="TreeGrafter"/>
</dbReference>